<organism evidence="5 6">
    <name type="scientific">Candidatus Colwellbacteria bacterium CG10_big_fil_rev_8_21_14_0_10_41_28</name>
    <dbReference type="NCBI Taxonomy" id="1974539"/>
    <lineage>
        <taxon>Bacteria</taxon>
        <taxon>Candidatus Colwelliibacteriota</taxon>
    </lineage>
</organism>
<sequence>MIPKSHEGEIVKFEYNYIDEDIYLGSTICCEEDFNKTLRKEGVSAIISTEEHTSPPSDIEFYLHIPTKDTYSLSQDQLTIGVETIEELVFLKKKVYIHCTYGIGRSPTLLAAYLIKTRALSIDEAEQFLKEKRPVVDITDRQKVGLSKYQESID</sequence>
<dbReference type="GO" id="GO:0004721">
    <property type="term" value="F:phosphoprotein phosphatase activity"/>
    <property type="evidence" value="ECO:0007669"/>
    <property type="project" value="UniProtKB-KW"/>
</dbReference>
<dbReference type="PROSITE" id="PS50056">
    <property type="entry name" value="TYR_PHOSPHATASE_2"/>
    <property type="match status" value="1"/>
</dbReference>
<dbReference type="Pfam" id="PF00782">
    <property type="entry name" value="DSPc"/>
    <property type="match status" value="1"/>
</dbReference>
<dbReference type="FunFam" id="3.90.190.10:FF:000157">
    <property type="entry name" value="Protein-tyrosine phosphatase"/>
    <property type="match status" value="1"/>
</dbReference>
<dbReference type="InterPro" id="IPR020422">
    <property type="entry name" value="TYR_PHOSPHATASE_DUAL_dom"/>
</dbReference>
<evidence type="ECO:0000256" key="2">
    <source>
        <dbReference type="ARBA" id="ARBA00022912"/>
    </source>
</evidence>
<dbReference type="PANTHER" id="PTHR47216:SF4">
    <property type="entry name" value="OS01G0859400 PROTEIN"/>
    <property type="match status" value="1"/>
</dbReference>
<dbReference type="PANTHER" id="PTHR47216">
    <property type="match status" value="1"/>
</dbReference>
<gene>
    <name evidence="5" type="ORF">COT88_00165</name>
</gene>
<keyword evidence="1" id="KW-0378">Hydrolase</keyword>
<dbReference type="Gene3D" id="3.90.190.10">
    <property type="entry name" value="Protein tyrosine phosphatase superfamily"/>
    <property type="match status" value="1"/>
</dbReference>
<dbReference type="SUPFAM" id="SSF52799">
    <property type="entry name" value="(Phosphotyrosine protein) phosphatases II"/>
    <property type="match status" value="1"/>
</dbReference>
<protein>
    <recommendedName>
        <fullName evidence="7">Tyrosine specific protein phosphatases domain-containing protein</fullName>
    </recommendedName>
</protein>
<dbReference type="EMBL" id="PFAG01000003">
    <property type="protein sequence ID" value="PIR98673.1"/>
    <property type="molecule type" value="Genomic_DNA"/>
</dbReference>
<evidence type="ECO:0000259" key="3">
    <source>
        <dbReference type="PROSITE" id="PS50054"/>
    </source>
</evidence>
<evidence type="ECO:0000313" key="6">
    <source>
        <dbReference type="Proteomes" id="UP000230776"/>
    </source>
</evidence>
<evidence type="ECO:0000313" key="5">
    <source>
        <dbReference type="EMBL" id="PIR98673.1"/>
    </source>
</evidence>
<comment type="caution">
    <text evidence="5">The sequence shown here is derived from an EMBL/GenBank/DDBJ whole genome shotgun (WGS) entry which is preliminary data.</text>
</comment>
<keyword evidence="2" id="KW-0904">Protein phosphatase</keyword>
<dbReference type="SMART" id="SM00195">
    <property type="entry name" value="DSPc"/>
    <property type="match status" value="1"/>
</dbReference>
<dbReference type="Proteomes" id="UP000230776">
    <property type="component" value="Unassembled WGS sequence"/>
</dbReference>
<name>A0A2H0VHX1_9BACT</name>
<dbReference type="PROSITE" id="PS50054">
    <property type="entry name" value="TYR_PHOSPHATASE_DUAL"/>
    <property type="match status" value="1"/>
</dbReference>
<dbReference type="AlphaFoldDB" id="A0A2H0VHX1"/>
<evidence type="ECO:0008006" key="7">
    <source>
        <dbReference type="Google" id="ProtNLM"/>
    </source>
</evidence>
<evidence type="ECO:0000259" key="4">
    <source>
        <dbReference type="PROSITE" id="PS50056"/>
    </source>
</evidence>
<reference evidence="6" key="1">
    <citation type="submission" date="2017-09" db="EMBL/GenBank/DDBJ databases">
        <title>Depth-based differentiation of microbial function through sediment-hosted aquifers and enrichment of novel symbionts in the deep terrestrial subsurface.</title>
        <authorList>
            <person name="Probst A.J."/>
            <person name="Ladd B."/>
            <person name="Jarett J.K."/>
            <person name="Geller-Mcgrath D.E."/>
            <person name="Sieber C.M.K."/>
            <person name="Emerson J.B."/>
            <person name="Anantharaman K."/>
            <person name="Thomas B.C."/>
            <person name="Malmstrom R."/>
            <person name="Stieglmeier M."/>
            <person name="Klingl A."/>
            <person name="Woyke T."/>
            <person name="Ryan C.M."/>
            <person name="Banfield J.F."/>
        </authorList>
    </citation>
    <scope>NUCLEOTIDE SEQUENCE [LARGE SCALE GENOMIC DNA]</scope>
</reference>
<proteinExistence type="predicted"/>
<feature type="domain" description="Tyrosine specific protein phosphatases" evidence="4">
    <location>
        <begin position="94"/>
        <end position="144"/>
    </location>
</feature>
<dbReference type="InterPro" id="IPR029021">
    <property type="entry name" value="Prot-tyrosine_phosphatase-like"/>
</dbReference>
<feature type="domain" description="Tyrosine-protein phosphatase" evidence="3">
    <location>
        <begin position="14"/>
        <end position="154"/>
    </location>
</feature>
<dbReference type="CDD" id="cd14498">
    <property type="entry name" value="DSP"/>
    <property type="match status" value="1"/>
</dbReference>
<dbReference type="InterPro" id="IPR000340">
    <property type="entry name" value="Dual-sp_phosphatase_cat-dom"/>
</dbReference>
<dbReference type="InterPro" id="IPR000387">
    <property type="entry name" value="Tyr_Pase_dom"/>
</dbReference>
<evidence type="ECO:0000256" key="1">
    <source>
        <dbReference type="ARBA" id="ARBA00022801"/>
    </source>
</evidence>
<dbReference type="PROSITE" id="PS00383">
    <property type="entry name" value="TYR_PHOSPHATASE_1"/>
    <property type="match status" value="1"/>
</dbReference>
<accession>A0A2H0VHX1</accession>
<dbReference type="InterPro" id="IPR016130">
    <property type="entry name" value="Tyr_Pase_AS"/>
</dbReference>